<name>A0A1M5TIF4_9FIRM</name>
<dbReference type="RefSeq" id="WP_073185077.1">
    <property type="nucleotide sequence ID" value="NZ_FQXI01000011.1"/>
</dbReference>
<proteinExistence type="predicted"/>
<evidence type="ECO:0000313" key="4">
    <source>
        <dbReference type="Proteomes" id="UP000184032"/>
    </source>
</evidence>
<organism evidence="3 4">
    <name type="scientific">Anaerosphaera aminiphila DSM 21120</name>
    <dbReference type="NCBI Taxonomy" id="1120995"/>
    <lineage>
        <taxon>Bacteria</taxon>
        <taxon>Bacillati</taxon>
        <taxon>Bacillota</taxon>
        <taxon>Tissierellia</taxon>
        <taxon>Tissierellales</taxon>
        <taxon>Peptoniphilaceae</taxon>
        <taxon>Anaerosphaera</taxon>
    </lineage>
</organism>
<accession>A0A1M5TIF4</accession>
<feature type="transmembrane region" description="Helical" evidence="1">
    <location>
        <begin position="103"/>
        <end position="126"/>
    </location>
</feature>
<keyword evidence="4" id="KW-1185">Reference proteome</keyword>
<keyword evidence="1" id="KW-0812">Transmembrane</keyword>
<feature type="transmembrane region" description="Helical" evidence="1">
    <location>
        <begin position="12"/>
        <end position="33"/>
    </location>
</feature>
<dbReference type="Proteomes" id="UP000184032">
    <property type="component" value="Unassembled WGS sequence"/>
</dbReference>
<dbReference type="Pfam" id="PF07670">
    <property type="entry name" value="Gate"/>
    <property type="match status" value="1"/>
</dbReference>
<reference evidence="3 4" key="1">
    <citation type="submission" date="2016-11" db="EMBL/GenBank/DDBJ databases">
        <authorList>
            <person name="Jaros S."/>
            <person name="Januszkiewicz K."/>
            <person name="Wedrychowicz H."/>
        </authorList>
    </citation>
    <scope>NUCLEOTIDE SEQUENCE [LARGE SCALE GENOMIC DNA]</scope>
    <source>
        <strain evidence="3 4">DSM 21120</strain>
    </source>
</reference>
<evidence type="ECO:0000313" key="3">
    <source>
        <dbReference type="EMBL" id="SHH50532.1"/>
    </source>
</evidence>
<evidence type="ECO:0000259" key="2">
    <source>
        <dbReference type="Pfam" id="PF07670"/>
    </source>
</evidence>
<feature type="transmembrane region" description="Helical" evidence="1">
    <location>
        <begin position="70"/>
        <end position="91"/>
    </location>
</feature>
<evidence type="ECO:0000256" key="1">
    <source>
        <dbReference type="SAM" id="Phobius"/>
    </source>
</evidence>
<keyword evidence="1" id="KW-1133">Transmembrane helix</keyword>
<protein>
    <recommendedName>
        <fullName evidence="2">Nucleoside transporter/FeoB GTPase Gate domain-containing protein</fullName>
    </recommendedName>
</protein>
<dbReference type="STRING" id="1120995.SAMN02745245_01483"/>
<keyword evidence="1" id="KW-0472">Membrane</keyword>
<dbReference type="InterPro" id="IPR011642">
    <property type="entry name" value="Gate_dom"/>
</dbReference>
<sequence length="213" mass="22695">MSEKDEKKFKVTWQGWVSLFILILMFSGIFGNVDGPLKALDLNNLIGSFGVIGGDGVNFMGANGSGARDGFLFGLSIIPTTALSVGLIDVVDHLGGLKAAEKLFTPILRPLLGIPGIAGLAFVSSFTSSDVGAVMTKQLVEDGSMTDDERTIFVAYQYQASAVVLNVISTQAPLLPIVVFPIGAIILFLWVCKVVGANIVRIYINSKKRKEVA</sequence>
<dbReference type="AlphaFoldDB" id="A0A1M5TIF4"/>
<dbReference type="EMBL" id="FQXI01000011">
    <property type="protein sequence ID" value="SHH50532.1"/>
    <property type="molecule type" value="Genomic_DNA"/>
</dbReference>
<gene>
    <name evidence="3" type="ORF">SAMN02745245_01483</name>
</gene>
<feature type="domain" description="Nucleoside transporter/FeoB GTPase Gate" evidence="2">
    <location>
        <begin position="75"/>
        <end position="180"/>
    </location>
</feature>
<dbReference type="OrthoDB" id="1645614at2"/>
<feature type="transmembrane region" description="Helical" evidence="1">
    <location>
        <begin position="174"/>
        <end position="200"/>
    </location>
</feature>